<gene>
    <name evidence="1" type="ORF">DKG75_17930</name>
</gene>
<comment type="caution">
    <text evidence="1">The sequence shown here is derived from an EMBL/GenBank/DDBJ whole genome shotgun (WGS) entry which is preliminary data.</text>
</comment>
<sequence length="236" mass="25130">MSPGGLPMSISTRYDIYRAVHKGLRLAHGRMLARLGNADFADAAEAAAVLAELDRHLMLAASHLRHEEDFIHPALEGRAPGAAAALEEQHRHHGARFGELAALIAAVRGATAAAARAAAAHDLYLAFAIFMAEDFAHMNEEETAARARLCALFTDAEQMAIEGALVGSLPPEENMAFMGLMLPAIAPAERLAMLAGIRDTAPREVLDAVIEHAARPSLPPREFNVLLQDLGLALAA</sequence>
<name>A0A317DWW9_9PROT</name>
<protein>
    <submittedName>
        <fullName evidence="1">Uncharacterized protein</fullName>
    </submittedName>
</protein>
<dbReference type="EMBL" id="QGLF01000005">
    <property type="protein sequence ID" value="PWR18854.1"/>
    <property type="molecule type" value="Genomic_DNA"/>
</dbReference>
<keyword evidence="2" id="KW-1185">Reference proteome</keyword>
<dbReference type="AlphaFoldDB" id="A0A317DWW9"/>
<dbReference type="Proteomes" id="UP000246077">
    <property type="component" value="Unassembled WGS sequence"/>
</dbReference>
<accession>A0A317DWW9</accession>
<organism evidence="1 2">
    <name type="scientific">Zavarzinia compransoris</name>
    <dbReference type="NCBI Taxonomy" id="1264899"/>
    <lineage>
        <taxon>Bacteria</taxon>
        <taxon>Pseudomonadati</taxon>
        <taxon>Pseudomonadota</taxon>
        <taxon>Alphaproteobacteria</taxon>
        <taxon>Rhodospirillales</taxon>
        <taxon>Zavarziniaceae</taxon>
        <taxon>Zavarzinia</taxon>
    </lineage>
</organism>
<dbReference type="OrthoDB" id="5635488at2"/>
<evidence type="ECO:0000313" key="2">
    <source>
        <dbReference type="Proteomes" id="UP000246077"/>
    </source>
</evidence>
<dbReference type="Gene3D" id="1.20.120.520">
    <property type="entry name" value="nmb1532 protein domain like"/>
    <property type="match status" value="1"/>
</dbReference>
<proteinExistence type="predicted"/>
<reference evidence="2" key="1">
    <citation type="submission" date="2018-05" db="EMBL/GenBank/DDBJ databases">
        <title>Zavarzinia sp. HR-AS.</title>
        <authorList>
            <person name="Lee Y."/>
            <person name="Jeon C.O."/>
        </authorList>
    </citation>
    <scope>NUCLEOTIDE SEQUENCE [LARGE SCALE GENOMIC DNA]</scope>
    <source>
        <strain evidence="2">DSM 1231</strain>
    </source>
</reference>
<evidence type="ECO:0000313" key="1">
    <source>
        <dbReference type="EMBL" id="PWR18854.1"/>
    </source>
</evidence>